<dbReference type="PANTHER" id="PTHR30574">
    <property type="entry name" value="INNER MEMBRANE PROTEIN YEDE"/>
    <property type="match status" value="1"/>
</dbReference>
<dbReference type="Pfam" id="PF04143">
    <property type="entry name" value="Sulf_transp"/>
    <property type="match status" value="1"/>
</dbReference>
<keyword evidence="3" id="KW-1003">Cell membrane</keyword>
<evidence type="ECO:0000256" key="7">
    <source>
        <dbReference type="ARBA" id="ARBA00023136"/>
    </source>
</evidence>
<comment type="subcellular location">
    <subcellularLocation>
        <location evidence="1">Cell inner membrane</location>
        <topology evidence="1">Multi-pass membrane protein</topology>
    </subcellularLocation>
</comment>
<dbReference type="InterPro" id="IPR007272">
    <property type="entry name" value="Sulf_transp_TsuA/YedE"/>
</dbReference>
<feature type="transmembrane region" description="Helical" evidence="8">
    <location>
        <begin position="59"/>
        <end position="79"/>
    </location>
</feature>
<keyword evidence="2" id="KW-0813">Transport</keyword>
<feature type="transmembrane region" description="Helical" evidence="8">
    <location>
        <begin position="214"/>
        <end position="233"/>
    </location>
</feature>
<dbReference type="EMBL" id="HBFA01004562">
    <property type="protein sequence ID" value="CAD8652078.1"/>
    <property type="molecule type" value="Transcribed_RNA"/>
</dbReference>
<gene>
    <name evidence="9" type="ORF">POBO1169_LOCUS2307</name>
    <name evidence="10" type="ORF">POBO1169_LOCUS2308</name>
</gene>
<dbReference type="AlphaFoldDB" id="A0A6T7UNI4"/>
<name>A0A6T7UNI4_9CHLO</name>
<evidence type="ECO:0000256" key="5">
    <source>
        <dbReference type="ARBA" id="ARBA00022692"/>
    </source>
</evidence>
<dbReference type="InterPro" id="IPR046513">
    <property type="entry name" value="DUF6691"/>
</dbReference>
<dbReference type="GO" id="GO:0005886">
    <property type="term" value="C:plasma membrane"/>
    <property type="evidence" value="ECO:0007669"/>
    <property type="project" value="UniProtKB-SubCell"/>
</dbReference>
<evidence type="ECO:0000256" key="6">
    <source>
        <dbReference type="ARBA" id="ARBA00022989"/>
    </source>
</evidence>
<evidence type="ECO:0008006" key="11">
    <source>
        <dbReference type="Google" id="ProtNLM"/>
    </source>
</evidence>
<dbReference type="PANTHER" id="PTHR30574:SF1">
    <property type="entry name" value="SULPHUR TRANSPORT DOMAIN-CONTAINING PROTEIN"/>
    <property type="match status" value="1"/>
</dbReference>
<feature type="transmembrane region" description="Helical" evidence="8">
    <location>
        <begin position="91"/>
        <end position="109"/>
    </location>
</feature>
<dbReference type="EMBL" id="HBFA01004563">
    <property type="protein sequence ID" value="CAD8652080.1"/>
    <property type="molecule type" value="Transcribed_RNA"/>
</dbReference>
<sequence>MGAVGGKMGGSLILEFKPWHGLLGGLAMGLAAGAKLLMSGRVLGISGALKGLLKGDFSMWRLCFLGGMAVGSLSLPGMLPDAFDKIPATYTIGRAAIGALMVGLGSAIGNGCTSGHGICGNARLSVRSMAYTCTFMASGILMATLAGTTAALGISNVAATYTAPTADSLALSYKVLGATATSLSAAAALGFAGRKLGLNKTKVGANMCDVVNGFVEAVAGVTFAVALGLSGMVRPTKVAGFLSMLAPSRDFSLMFVMGGALLVATPLIQWALYRNGRGEPPFCAKKYELPASKAVDQTLLTGGVLFGAGWGICGACPGPILVNLVVDPTVINVTLGAALMAGMILADKVVLPRLNSGGCKLTEKVK</sequence>
<evidence type="ECO:0000313" key="9">
    <source>
        <dbReference type="EMBL" id="CAD8652078.1"/>
    </source>
</evidence>
<keyword evidence="6 8" id="KW-1133">Transmembrane helix</keyword>
<evidence type="ECO:0000256" key="1">
    <source>
        <dbReference type="ARBA" id="ARBA00004429"/>
    </source>
</evidence>
<feature type="transmembrane region" description="Helical" evidence="8">
    <location>
        <begin position="20"/>
        <end position="38"/>
    </location>
</feature>
<proteinExistence type="predicted"/>
<organism evidence="9">
    <name type="scientific">Pyramimonas obovata</name>
    <dbReference type="NCBI Taxonomy" id="1411642"/>
    <lineage>
        <taxon>Eukaryota</taxon>
        <taxon>Viridiplantae</taxon>
        <taxon>Chlorophyta</taxon>
        <taxon>Pyramimonadophyceae</taxon>
        <taxon>Pyramimonadales</taxon>
        <taxon>Pyramimonadaceae</taxon>
        <taxon>Pyramimonas</taxon>
        <taxon>Pyramimonas incertae sedis</taxon>
    </lineage>
</organism>
<evidence type="ECO:0000256" key="4">
    <source>
        <dbReference type="ARBA" id="ARBA00022519"/>
    </source>
</evidence>
<evidence type="ECO:0000256" key="3">
    <source>
        <dbReference type="ARBA" id="ARBA00022475"/>
    </source>
</evidence>
<evidence type="ECO:0000313" key="10">
    <source>
        <dbReference type="EMBL" id="CAD8652080.1"/>
    </source>
</evidence>
<dbReference type="Pfam" id="PF20398">
    <property type="entry name" value="DUF6691"/>
    <property type="match status" value="1"/>
</dbReference>
<accession>A0A6T7UNI4</accession>
<reference evidence="9" key="1">
    <citation type="submission" date="2021-01" db="EMBL/GenBank/DDBJ databases">
        <authorList>
            <person name="Corre E."/>
            <person name="Pelletier E."/>
            <person name="Niang G."/>
            <person name="Scheremetjew M."/>
            <person name="Finn R."/>
            <person name="Kale V."/>
            <person name="Holt S."/>
            <person name="Cochrane G."/>
            <person name="Meng A."/>
            <person name="Brown T."/>
            <person name="Cohen L."/>
        </authorList>
    </citation>
    <scope>NUCLEOTIDE SEQUENCE</scope>
    <source>
        <strain evidence="9">CCMP722</strain>
    </source>
</reference>
<evidence type="ECO:0000256" key="2">
    <source>
        <dbReference type="ARBA" id="ARBA00022448"/>
    </source>
</evidence>
<protein>
    <recommendedName>
        <fullName evidence="11">Sulphur transport domain-containing protein</fullName>
    </recommendedName>
</protein>
<keyword evidence="4" id="KW-0997">Cell inner membrane</keyword>
<feature type="transmembrane region" description="Helical" evidence="8">
    <location>
        <begin position="324"/>
        <end position="346"/>
    </location>
</feature>
<keyword evidence="7 8" id="KW-0472">Membrane</keyword>
<keyword evidence="5 8" id="KW-0812">Transmembrane</keyword>
<feature type="transmembrane region" description="Helical" evidence="8">
    <location>
        <begin position="130"/>
        <end position="155"/>
    </location>
</feature>
<evidence type="ECO:0000256" key="8">
    <source>
        <dbReference type="SAM" id="Phobius"/>
    </source>
</evidence>
<feature type="transmembrane region" description="Helical" evidence="8">
    <location>
        <begin position="253"/>
        <end position="273"/>
    </location>
</feature>
<feature type="transmembrane region" description="Helical" evidence="8">
    <location>
        <begin position="175"/>
        <end position="193"/>
    </location>
</feature>